<dbReference type="InterPro" id="IPR000152">
    <property type="entry name" value="EGF-type_Asp/Asn_hydroxyl_site"/>
</dbReference>
<dbReference type="Gene3D" id="2.10.25.10">
    <property type="entry name" value="Laminin"/>
    <property type="match status" value="2"/>
</dbReference>
<dbReference type="InterPro" id="IPR018097">
    <property type="entry name" value="EGF_Ca-bd_CS"/>
</dbReference>
<feature type="repeat" description="LDL-receptor class B" evidence="13">
    <location>
        <begin position="215"/>
        <end position="258"/>
    </location>
</feature>
<evidence type="ECO:0000256" key="2">
    <source>
        <dbReference type="ARBA" id="ARBA00022536"/>
    </source>
</evidence>
<proteinExistence type="predicted"/>
<dbReference type="SUPFAM" id="SSF63825">
    <property type="entry name" value="YWTD domain"/>
    <property type="match status" value="2"/>
</dbReference>
<dbReference type="Pfam" id="PF00058">
    <property type="entry name" value="Ldl_recept_b"/>
    <property type="match status" value="2"/>
</dbReference>
<dbReference type="Gene3D" id="4.10.400.10">
    <property type="entry name" value="Low-density Lipoprotein Receptor"/>
    <property type="match status" value="1"/>
</dbReference>
<accession>A0ABN9LZP5</accession>
<evidence type="ECO:0000256" key="14">
    <source>
        <dbReference type="SAM" id="MobiDB-lite"/>
    </source>
</evidence>
<keyword evidence="10" id="KW-0325">Glycoprotein</keyword>
<comment type="caution">
    <text evidence="17">The sequence shown here is derived from an EMBL/GenBank/DDBJ whole genome shotgun (WGS) entry which is preliminary data.</text>
</comment>
<evidence type="ECO:0000256" key="13">
    <source>
        <dbReference type="PROSITE-ProRule" id="PRU00461"/>
    </source>
</evidence>
<evidence type="ECO:0000256" key="4">
    <source>
        <dbReference type="ARBA" id="ARBA00022692"/>
    </source>
</evidence>
<dbReference type="Gene3D" id="2.120.10.30">
    <property type="entry name" value="TolB, C-terminal domain"/>
    <property type="match status" value="2"/>
</dbReference>
<gene>
    <name evidence="17" type="ORF">RIMI_LOCUS15015949</name>
</gene>
<dbReference type="Proteomes" id="UP001176940">
    <property type="component" value="Unassembled WGS sequence"/>
</dbReference>
<keyword evidence="2 11" id="KW-0245">EGF-like domain</keyword>
<dbReference type="PROSITE" id="PS01186">
    <property type="entry name" value="EGF_2"/>
    <property type="match status" value="1"/>
</dbReference>
<evidence type="ECO:0000256" key="9">
    <source>
        <dbReference type="ARBA" id="ARBA00023170"/>
    </source>
</evidence>
<dbReference type="EMBL" id="CAUEEQ010039708">
    <property type="protein sequence ID" value="CAJ0955122.1"/>
    <property type="molecule type" value="Genomic_DNA"/>
</dbReference>
<feature type="repeat" description="LDL-receptor class B" evidence="13">
    <location>
        <begin position="259"/>
        <end position="301"/>
    </location>
</feature>
<dbReference type="SMART" id="SM00192">
    <property type="entry name" value="LDLa"/>
    <property type="match status" value="1"/>
</dbReference>
<dbReference type="PROSITE" id="PS50026">
    <property type="entry name" value="EGF_3"/>
    <property type="match status" value="1"/>
</dbReference>
<feature type="transmembrane region" description="Helical" evidence="15">
    <location>
        <begin position="856"/>
        <end position="881"/>
    </location>
</feature>
<dbReference type="SUPFAM" id="SSF57424">
    <property type="entry name" value="LDL receptor-like module"/>
    <property type="match status" value="1"/>
</dbReference>
<dbReference type="SUPFAM" id="SSF57196">
    <property type="entry name" value="EGF/Laminin"/>
    <property type="match status" value="2"/>
</dbReference>
<evidence type="ECO:0000313" key="18">
    <source>
        <dbReference type="Proteomes" id="UP001176940"/>
    </source>
</evidence>
<sequence>MAEYRFKLGSEDPPPWTKKCMCDKGFKFKGNGSLCVDINECKELDPSPCSQSCINLNGTFNCTCHPGYVLQRDGLQCKVTGTEPVLLVAVQFDLLIYKLRSFDEEILVSTDKSSMIFSVDYDIMEQKVFWMDLNAESVKWQTLGTEAKGTLVKGIKSDCIAVDWVGRNLYWTDGIAGQILATALNASWKGFPEYAVVLDEDVDQPRSLVLQPLSGLMYWCEIGTRTQIECAGMDGSHRRVLIAEQLGWPTGLALDLLSWRIYWSDDKFHAIGSASLDGTDIKVIQLTTIQSPFALAVFEDEIYWSEIKARTVQKISKKTGKNLSVLMKRHGQPYGLKVMHEVLQPAVDNNCRKLSCSHMCLIGPGLKASCWCPIGLMLSSNLFVCVLLKDLPFLLIASSSSVNQVDMQKLNLLDEKAPPPKHKIAGLTNVNQISSIDHNLQDRSLVFSVKYGGYIGLTKVKDFESKDWKKVVFVEDSVTCIAVDWVTGNIFWIGTSKAAIQVSTSNGMYKAVVNDDLYKPSCLVLNPAIGLMCYFDAGIENKKNSLKIECANMDGSNPRVVWRKSKAVVGLTFADSGTRLYWADKGFGSIESIMADGSSYQLLRSGLRGMNMFTAGGGLLFWTTSDDEMGRIWFSKIGKTEDKYFDTNQKVVDLKVYSRPAQQGKNGCSQNNGGCSQICLPNLGSRTCRCSPTYHLVNATMCLEEPNCHKGYMLCKDGLKCVPNNKRCDNRMDCLDGSDEQGCTYSSDKGLKSVTSPTKSKMPTKGMVSPKLEAGTVETLLKTKAPSPGKMFPDYFEGRDDDSLDNEGFGRNMESRPCNAETCNMRGECVVDAGVIKCSCFPDYSGDFCEHGVKPIAVPLTVGTVAVLFVFALGAGVFVFVTQRRALQRTSSSASSRTLTRHSAKDLEPLDIQTTESSETFLNEAFDDGGTTADQTLLRIRQEWQLERQDYRTQHAGPYG</sequence>
<evidence type="ECO:0000313" key="17">
    <source>
        <dbReference type="EMBL" id="CAJ0955122.1"/>
    </source>
</evidence>
<dbReference type="PROSITE" id="PS01187">
    <property type="entry name" value="EGF_CA"/>
    <property type="match status" value="1"/>
</dbReference>
<evidence type="ECO:0000256" key="15">
    <source>
        <dbReference type="SAM" id="Phobius"/>
    </source>
</evidence>
<evidence type="ECO:0000256" key="5">
    <source>
        <dbReference type="ARBA" id="ARBA00022737"/>
    </source>
</evidence>
<feature type="disulfide bond" evidence="12">
    <location>
        <begin position="728"/>
        <end position="743"/>
    </location>
</feature>
<dbReference type="PROSITE" id="PS00010">
    <property type="entry name" value="ASX_HYDROXYL"/>
    <property type="match status" value="1"/>
</dbReference>
<dbReference type="InterPro" id="IPR001881">
    <property type="entry name" value="EGF-like_Ca-bd_dom"/>
</dbReference>
<feature type="domain" description="EGF-like" evidence="16">
    <location>
        <begin position="814"/>
        <end position="850"/>
    </location>
</feature>
<keyword evidence="8 11" id="KW-1015">Disulfide bond</keyword>
<evidence type="ECO:0000256" key="1">
    <source>
        <dbReference type="ARBA" id="ARBA00004167"/>
    </source>
</evidence>
<dbReference type="InterPro" id="IPR051221">
    <property type="entry name" value="LDLR-related"/>
</dbReference>
<protein>
    <recommendedName>
        <fullName evidence="16">EGF-like domain-containing protein</fullName>
    </recommendedName>
</protein>
<keyword evidence="5" id="KW-0677">Repeat</keyword>
<dbReference type="PROSITE" id="PS01209">
    <property type="entry name" value="LDLRA_1"/>
    <property type="match status" value="1"/>
</dbReference>
<keyword evidence="4 15" id="KW-0812">Transmembrane</keyword>
<dbReference type="InterPro" id="IPR011042">
    <property type="entry name" value="6-blade_b-propeller_TolB-like"/>
</dbReference>
<dbReference type="InterPro" id="IPR000742">
    <property type="entry name" value="EGF"/>
</dbReference>
<evidence type="ECO:0000256" key="11">
    <source>
        <dbReference type="PROSITE-ProRule" id="PRU00076"/>
    </source>
</evidence>
<organism evidence="17 18">
    <name type="scientific">Ranitomeya imitator</name>
    <name type="common">mimic poison frog</name>
    <dbReference type="NCBI Taxonomy" id="111125"/>
    <lineage>
        <taxon>Eukaryota</taxon>
        <taxon>Metazoa</taxon>
        <taxon>Chordata</taxon>
        <taxon>Craniata</taxon>
        <taxon>Vertebrata</taxon>
        <taxon>Euteleostomi</taxon>
        <taxon>Amphibia</taxon>
        <taxon>Batrachia</taxon>
        <taxon>Anura</taxon>
        <taxon>Neobatrachia</taxon>
        <taxon>Hyloidea</taxon>
        <taxon>Dendrobatidae</taxon>
        <taxon>Dendrobatinae</taxon>
        <taxon>Ranitomeya</taxon>
    </lineage>
</organism>
<keyword evidence="7 15" id="KW-0472">Membrane</keyword>
<dbReference type="InterPro" id="IPR009030">
    <property type="entry name" value="Growth_fac_rcpt_cys_sf"/>
</dbReference>
<dbReference type="CDD" id="cd00112">
    <property type="entry name" value="LDLa"/>
    <property type="match status" value="1"/>
</dbReference>
<evidence type="ECO:0000256" key="7">
    <source>
        <dbReference type="ARBA" id="ARBA00023136"/>
    </source>
</evidence>
<dbReference type="InterPro" id="IPR036055">
    <property type="entry name" value="LDL_receptor-like_sf"/>
</dbReference>
<dbReference type="PANTHER" id="PTHR22722:SF12">
    <property type="entry name" value="EGF-LIKE DOMAIN-CONTAINING PROTEIN"/>
    <property type="match status" value="1"/>
</dbReference>
<feature type="disulfide bond" evidence="11">
    <location>
        <begin position="840"/>
        <end position="849"/>
    </location>
</feature>
<evidence type="ECO:0000256" key="6">
    <source>
        <dbReference type="ARBA" id="ARBA00022989"/>
    </source>
</evidence>
<dbReference type="InterPro" id="IPR023415">
    <property type="entry name" value="LDLR_class-A_CS"/>
</dbReference>
<comment type="subcellular location">
    <subcellularLocation>
        <location evidence="1">Membrane</location>
        <topology evidence="1">Single-pass membrane protein</topology>
    </subcellularLocation>
</comment>
<keyword evidence="6 15" id="KW-1133">Transmembrane helix</keyword>
<dbReference type="InterPro" id="IPR000033">
    <property type="entry name" value="LDLR_classB_rpt"/>
</dbReference>
<keyword evidence="18" id="KW-1185">Reference proteome</keyword>
<dbReference type="InterPro" id="IPR002172">
    <property type="entry name" value="LDrepeatLR_classA_rpt"/>
</dbReference>
<dbReference type="PROSITE" id="PS00022">
    <property type="entry name" value="EGF_1"/>
    <property type="match status" value="1"/>
</dbReference>
<evidence type="ECO:0000259" key="16">
    <source>
        <dbReference type="PROSITE" id="PS50026"/>
    </source>
</evidence>
<reference evidence="17" key="1">
    <citation type="submission" date="2023-07" db="EMBL/GenBank/DDBJ databases">
        <authorList>
            <person name="Stuckert A."/>
        </authorList>
    </citation>
    <scope>NUCLEOTIDE SEQUENCE</scope>
</reference>
<dbReference type="InterPro" id="IPR049883">
    <property type="entry name" value="NOTCH1_EGF-like"/>
</dbReference>
<dbReference type="SMART" id="SM00181">
    <property type="entry name" value="EGF"/>
    <property type="match status" value="4"/>
</dbReference>
<dbReference type="PROSITE" id="PS50068">
    <property type="entry name" value="LDLRA_2"/>
    <property type="match status" value="1"/>
</dbReference>
<dbReference type="SMART" id="SM00179">
    <property type="entry name" value="EGF_CA"/>
    <property type="match status" value="2"/>
</dbReference>
<dbReference type="PROSITE" id="PS51120">
    <property type="entry name" value="LDLRB"/>
    <property type="match status" value="2"/>
</dbReference>
<evidence type="ECO:0000256" key="10">
    <source>
        <dbReference type="ARBA" id="ARBA00023180"/>
    </source>
</evidence>
<keyword evidence="9" id="KW-0675">Receptor</keyword>
<evidence type="ECO:0000256" key="8">
    <source>
        <dbReference type="ARBA" id="ARBA00023157"/>
    </source>
</evidence>
<feature type="region of interest" description="Disordered" evidence="14">
    <location>
        <begin position="891"/>
        <end position="910"/>
    </location>
</feature>
<dbReference type="PANTHER" id="PTHR22722">
    <property type="entry name" value="LOW-DENSITY LIPOPROTEIN RECEPTOR-RELATED PROTEIN 2-RELATED"/>
    <property type="match status" value="1"/>
</dbReference>
<keyword evidence="3" id="KW-0254">Endocytosis</keyword>
<name>A0ABN9LZP5_9NEOB</name>
<evidence type="ECO:0000256" key="12">
    <source>
        <dbReference type="PROSITE-ProRule" id="PRU00124"/>
    </source>
</evidence>
<dbReference type="SMART" id="SM00135">
    <property type="entry name" value="LY"/>
    <property type="match status" value="7"/>
</dbReference>
<dbReference type="Pfam" id="PF07645">
    <property type="entry name" value="EGF_CA"/>
    <property type="match status" value="1"/>
</dbReference>
<dbReference type="CDD" id="cd00054">
    <property type="entry name" value="EGF_CA"/>
    <property type="match status" value="1"/>
</dbReference>
<comment type="caution">
    <text evidence="11">Lacks conserved residue(s) required for the propagation of feature annotation.</text>
</comment>
<dbReference type="Pfam" id="PF00057">
    <property type="entry name" value="Ldl_recept_a"/>
    <property type="match status" value="1"/>
</dbReference>
<dbReference type="SUPFAM" id="SSF57184">
    <property type="entry name" value="Growth factor receptor domain"/>
    <property type="match status" value="1"/>
</dbReference>
<evidence type="ECO:0000256" key="3">
    <source>
        <dbReference type="ARBA" id="ARBA00022583"/>
    </source>
</evidence>